<proteinExistence type="predicted"/>
<accession>A0A139LV93</accession>
<reference evidence="1 2" key="1">
    <citation type="submission" date="2016-02" db="EMBL/GenBank/DDBJ databases">
        <authorList>
            <person name="Wen L."/>
            <person name="He K."/>
            <person name="Yang H."/>
        </authorList>
    </citation>
    <scope>NUCLEOTIDE SEQUENCE [LARGE SCALE GENOMIC DNA]</scope>
    <source>
        <strain evidence="1 2">KLE1704</strain>
    </source>
</reference>
<dbReference type="PATRIC" id="fig|329854.7.peg.196"/>
<name>A0A139LV93_9BACE</name>
<sequence length="51" mass="5942">MNKIKNKRFRRGYVKFLSFAEKRGFRNWGNRRVDGILQAIGQAGSKWGIKG</sequence>
<organism evidence="1">
    <name type="scientific">Bacteroides intestinalis</name>
    <dbReference type="NCBI Taxonomy" id="329854"/>
    <lineage>
        <taxon>Bacteria</taxon>
        <taxon>Pseudomonadati</taxon>
        <taxon>Bacteroidota</taxon>
        <taxon>Bacteroidia</taxon>
        <taxon>Bacteroidales</taxon>
        <taxon>Bacteroidaceae</taxon>
        <taxon>Bacteroides</taxon>
    </lineage>
</organism>
<protein>
    <submittedName>
        <fullName evidence="1">Uncharacterized protein</fullName>
    </submittedName>
</protein>
<comment type="caution">
    <text evidence="1">The sequence shown here is derived from an EMBL/GenBank/DDBJ whole genome shotgun (WGS) entry which is preliminary data.</text>
</comment>
<evidence type="ECO:0000313" key="1">
    <source>
        <dbReference type="EMBL" id="KXT55374.1"/>
    </source>
</evidence>
<evidence type="ECO:0000313" key="2">
    <source>
        <dbReference type="Proteomes" id="UP000070319"/>
    </source>
</evidence>
<dbReference type="EMBL" id="LTDF01000023">
    <property type="protein sequence ID" value="KXT55374.1"/>
    <property type="molecule type" value="Genomic_DNA"/>
</dbReference>
<dbReference type="Proteomes" id="UP000070319">
    <property type="component" value="Unassembled WGS sequence"/>
</dbReference>
<gene>
    <name evidence="1" type="ORF">HMPREF2531_00186</name>
</gene>
<dbReference type="AlphaFoldDB" id="A0A139LV93"/>